<dbReference type="PANTHER" id="PTHR35490:SF2">
    <property type="entry name" value="BACTERIOPHAGE N4 ADSORPTION B PROTEIN"/>
    <property type="match status" value="1"/>
</dbReference>
<name>A0A835LKY6_9MAGN</name>
<dbReference type="Proteomes" id="UP000631114">
    <property type="component" value="Unassembled WGS sequence"/>
</dbReference>
<dbReference type="OrthoDB" id="1923043at2759"/>
<protein>
    <submittedName>
        <fullName evidence="2">Uncharacterized protein</fullName>
    </submittedName>
</protein>
<organism evidence="2 3">
    <name type="scientific">Coptis chinensis</name>
    <dbReference type="NCBI Taxonomy" id="261450"/>
    <lineage>
        <taxon>Eukaryota</taxon>
        <taxon>Viridiplantae</taxon>
        <taxon>Streptophyta</taxon>
        <taxon>Embryophyta</taxon>
        <taxon>Tracheophyta</taxon>
        <taxon>Spermatophyta</taxon>
        <taxon>Magnoliopsida</taxon>
        <taxon>Ranunculales</taxon>
        <taxon>Ranunculaceae</taxon>
        <taxon>Coptidoideae</taxon>
        <taxon>Coptis</taxon>
    </lineage>
</organism>
<dbReference type="PANTHER" id="PTHR35490">
    <property type="entry name" value="BACTERIOPHAGE N4 ADSORPTION B PROTEIN"/>
    <property type="match status" value="1"/>
</dbReference>
<sequence length="147" mass="16595">MQAEEARDIVQTQRERLAQRLSLEGLTLPTPSTNATEDEKSEADPVEELCQQIILVRAVSTSVGRETAKAEAEIELESEINSKNFEITRLSQRLHYYEVVNNEMSLRNQETVESCELDRSVMLTVITQCPTWLSNVVILGTLNNLSN</sequence>
<dbReference type="AlphaFoldDB" id="A0A835LKY6"/>
<feature type="region of interest" description="Disordered" evidence="1">
    <location>
        <begin position="20"/>
        <end position="44"/>
    </location>
</feature>
<proteinExistence type="predicted"/>
<gene>
    <name evidence="2" type="ORF">IFM89_031403</name>
</gene>
<accession>A0A835LKY6</accession>
<comment type="caution">
    <text evidence="2">The sequence shown here is derived from an EMBL/GenBank/DDBJ whole genome shotgun (WGS) entry which is preliminary data.</text>
</comment>
<dbReference type="EMBL" id="JADFTS010000007">
    <property type="protein sequence ID" value="KAF9598735.1"/>
    <property type="molecule type" value="Genomic_DNA"/>
</dbReference>
<keyword evidence="3" id="KW-1185">Reference proteome</keyword>
<reference evidence="2 3" key="1">
    <citation type="submission" date="2020-10" db="EMBL/GenBank/DDBJ databases">
        <title>The Coptis chinensis genome and diversification of protoberbering-type alkaloids.</title>
        <authorList>
            <person name="Wang B."/>
            <person name="Shu S."/>
            <person name="Song C."/>
            <person name="Liu Y."/>
        </authorList>
    </citation>
    <scope>NUCLEOTIDE SEQUENCE [LARGE SCALE GENOMIC DNA]</scope>
    <source>
        <strain evidence="2">HL-2020</strain>
        <tissue evidence="2">Leaf</tissue>
    </source>
</reference>
<evidence type="ECO:0000313" key="3">
    <source>
        <dbReference type="Proteomes" id="UP000631114"/>
    </source>
</evidence>
<evidence type="ECO:0000256" key="1">
    <source>
        <dbReference type="SAM" id="MobiDB-lite"/>
    </source>
</evidence>
<evidence type="ECO:0000313" key="2">
    <source>
        <dbReference type="EMBL" id="KAF9598735.1"/>
    </source>
</evidence>